<dbReference type="EMBL" id="CAWVOH010000001">
    <property type="protein sequence ID" value="CAK8053751.1"/>
    <property type="molecule type" value="Genomic_DNA"/>
</dbReference>
<evidence type="ECO:0000313" key="7">
    <source>
        <dbReference type="EMBL" id="CAK8053751.1"/>
    </source>
</evidence>
<evidence type="ECO:0000256" key="1">
    <source>
        <dbReference type="ARBA" id="ARBA00004141"/>
    </source>
</evidence>
<accession>A0ABM9N3M1</accession>
<dbReference type="CDD" id="cd10432">
    <property type="entry name" value="BI-1-like_bacterial"/>
    <property type="match status" value="1"/>
</dbReference>
<feature type="transmembrane region" description="Helical" evidence="6">
    <location>
        <begin position="165"/>
        <end position="186"/>
    </location>
</feature>
<name>A0ABM9N3M1_9LACO</name>
<comment type="similarity">
    <text evidence="2 6">Belongs to the BI1 family.</text>
</comment>
<organism evidence="7 8">
    <name type="scientific">Eupransor demetentiae</name>
    <dbReference type="NCBI Taxonomy" id="3109584"/>
    <lineage>
        <taxon>Bacteria</taxon>
        <taxon>Bacillati</taxon>
        <taxon>Bacillota</taxon>
        <taxon>Bacilli</taxon>
        <taxon>Lactobacillales</taxon>
        <taxon>Lactobacillaceae</taxon>
        <taxon>Eupransor</taxon>
    </lineage>
</organism>
<keyword evidence="4 6" id="KW-1133">Transmembrane helix</keyword>
<proteinExistence type="inferred from homology"/>
<feature type="transmembrane region" description="Helical" evidence="6">
    <location>
        <begin position="26"/>
        <end position="45"/>
    </location>
</feature>
<feature type="transmembrane region" description="Helical" evidence="6">
    <location>
        <begin position="51"/>
        <end position="76"/>
    </location>
</feature>
<evidence type="ECO:0000256" key="5">
    <source>
        <dbReference type="ARBA" id="ARBA00023136"/>
    </source>
</evidence>
<evidence type="ECO:0000256" key="4">
    <source>
        <dbReference type="ARBA" id="ARBA00022989"/>
    </source>
</evidence>
<gene>
    <name evidence="7" type="ORF">R54876_GBNLAHCA_00309</name>
</gene>
<evidence type="ECO:0000256" key="6">
    <source>
        <dbReference type="RuleBase" id="RU004379"/>
    </source>
</evidence>
<keyword evidence="3 6" id="KW-0812">Transmembrane</keyword>
<feature type="transmembrane region" description="Helical" evidence="6">
    <location>
        <begin position="207"/>
        <end position="231"/>
    </location>
</feature>
<keyword evidence="8" id="KW-1185">Reference proteome</keyword>
<comment type="caution">
    <text evidence="7">The sequence shown here is derived from an EMBL/GenBank/DDBJ whole genome shotgun (WGS) entry which is preliminary data.</text>
</comment>
<dbReference type="Pfam" id="PF01027">
    <property type="entry name" value="Bax1-I"/>
    <property type="match status" value="1"/>
</dbReference>
<dbReference type="RefSeq" id="WP_349641302.1">
    <property type="nucleotide sequence ID" value="NZ_CAWVOH010000001.1"/>
</dbReference>
<feature type="transmembrane region" description="Helical" evidence="6">
    <location>
        <begin position="88"/>
        <end position="109"/>
    </location>
</feature>
<dbReference type="PANTHER" id="PTHR23291">
    <property type="entry name" value="BAX INHIBITOR-RELATED"/>
    <property type="match status" value="1"/>
</dbReference>
<evidence type="ECO:0000256" key="3">
    <source>
        <dbReference type="ARBA" id="ARBA00022692"/>
    </source>
</evidence>
<feature type="transmembrane region" description="Helical" evidence="6">
    <location>
        <begin position="139"/>
        <end position="159"/>
    </location>
</feature>
<protein>
    <submittedName>
        <fullName evidence="7">Bax inhibitor (BI-1)/TMBIM family (YbhL)</fullName>
    </submittedName>
</protein>
<reference evidence="7 8" key="1">
    <citation type="submission" date="2024-01" db="EMBL/GenBank/DDBJ databases">
        <authorList>
            <person name="Botero Cardona J."/>
        </authorList>
    </citation>
    <scope>NUCLEOTIDE SEQUENCE [LARGE SCALE GENOMIC DNA]</scope>
    <source>
        <strain evidence="7 8">LMG 33000</strain>
    </source>
</reference>
<evidence type="ECO:0000313" key="8">
    <source>
        <dbReference type="Proteomes" id="UP001314241"/>
    </source>
</evidence>
<dbReference type="Proteomes" id="UP001314241">
    <property type="component" value="Unassembled WGS sequence"/>
</dbReference>
<dbReference type="InterPro" id="IPR006214">
    <property type="entry name" value="Bax_inhibitor_1-related"/>
</dbReference>
<sequence length="239" mass="25728">MDNNFENRRRDVTTNDAGMRNFFTKIYGYMAIALGVTALTGLIVQNLFGSIMAYLTGSIVGILILFGIQFALISGIGSAMRSNPSRAFVYLMAFAVVEGIMFSMIFAIFTAASVLSVFLTSASIFAAMAAYGLLVKKSLAGWGSVLVGGVIGIFVASMINMFFASAALTFAVSIVGVFIFTGLAAYDTNRLKQVYVEMDTNGNSSTQVTGVAIYGALTLYLDFINLFFYLLRLTGDTRN</sequence>
<keyword evidence="5 6" id="KW-0472">Membrane</keyword>
<feature type="transmembrane region" description="Helical" evidence="6">
    <location>
        <begin position="115"/>
        <end position="134"/>
    </location>
</feature>
<dbReference type="PANTHER" id="PTHR23291:SF50">
    <property type="entry name" value="PROTEIN LIFEGUARD 4"/>
    <property type="match status" value="1"/>
</dbReference>
<evidence type="ECO:0000256" key="2">
    <source>
        <dbReference type="ARBA" id="ARBA00010350"/>
    </source>
</evidence>
<comment type="subcellular location">
    <subcellularLocation>
        <location evidence="1">Membrane</location>
        <topology evidence="1">Multi-pass membrane protein</topology>
    </subcellularLocation>
</comment>